<keyword evidence="2" id="KW-1185">Reference proteome</keyword>
<dbReference type="AlphaFoldDB" id="A0A1I1XV68"/>
<reference evidence="1 2" key="1">
    <citation type="submission" date="2016-10" db="EMBL/GenBank/DDBJ databases">
        <authorList>
            <person name="de Groot N.N."/>
        </authorList>
    </citation>
    <scope>NUCLEOTIDE SEQUENCE [LARGE SCALE GENOMIC DNA]</scope>
    <source>
        <strain evidence="1 2">DSM 26130</strain>
    </source>
</reference>
<organism evidence="1 2">
    <name type="scientific">Spirosoma endophyticum</name>
    <dbReference type="NCBI Taxonomy" id="662367"/>
    <lineage>
        <taxon>Bacteria</taxon>
        <taxon>Pseudomonadati</taxon>
        <taxon>Bacteroidota</taxon>
        <taxon>Cytophagia</taxon>
        <taxon>Cytophagales</taxon>
        <taxon>Cytophagaceae</taxon>
        <taxon>Spirosoma</taxon>
    </lineage>
</organism>
<evidence type="ECO:0000313" key="2">
    <source>
        <dbReference type="Proteomes" id="UP000198598"/>
    </source>
</evidence>
<accession>A0A1I1XV68</accession>
<protein>
    <submittedName>
        <fullName evidence="1">Uncharacterized protein</fullName>
    </submittedName>
</protein>
<evidence type="ECO:0000313" key="1">
    <source>
        <dbReference type="EMBL" id="SFE10568.1"/>
    </source>
</evidence>
<dbReference type="EMBL" id="FOLQ01000010">
    <property type="protein sequence ID" value="SFE10568.1"/>
    <property type="molecule type" value="Genomic_DNA"/>
</dbReference>
<dbReference type="Proteomes" id="UP000198598">
    <property type="component" value="Unassembled WGS sequence"/>
</dbReference>
<name>A0A1I1XV68_9BACT</name>
<sequence>MLLFWENTTSTELMKTALYQVFLFSLLASLAGCGSIPIQSNVKADAKPEFRSILVVSNLSTVEPTYLPTFQTAFPVGYQVCTVSNSPISFDSPEESIEKQRQTCQSEVVLTIDFNRNYTYGIGKSISSRNELYLEMKSLATGRPFWKAIVTTGSYWEVPPKWIIRQLIKDGVIEGVIR</sequence>
<gene>
    <name evidence="1" type="ORF">SAMN05216167_110111</name>
</gene>
<proteinExistence type="predicted"/>